<feature type="non-terminal residue" evidence="2">
    <location>
        <position position="126"/>
    </location>
</feature>
<gene>
    <name evidence="2" type="ORF">KI387_032716</name>
</gene>
<feature type="compositionally biased region" description="Acidic residues" evidence="1">
    <location>
        <begin position="1"/>
        <end position="10"/>
    </location>
</feature>
<proteinExistence type="predicted"/>
<evidence type="ECO:0000313" key="2">
    <source>
        <dbReference type="EMBL" id="KAH9288599.1"/>
    </source>
</evidence>
<organism evidence="2 3">
    <name type="scientific">Taxus chinensis</name>
    <name type="common">Chinese yew</name>
    <name type="synonym">Taxus wallichiana var. chinensis</name>
    <dbReference type="NCBI Taxonomy" id="29808"/>
    <lineage>
        <taxon>Eukaryota</taxon>
        <taxon>Viridiplantae</taxon>
        <taxon>Streptophyta</taxon>
        <taxon>Embryophyta</taxon>
        <taxon>Tracheophyta</taxon>
        <taxon>Spermatophyta</taxon>
        <taxon>Pinopsida</taxon>
        <taxon>Pinidae</taxon>
        <taxon>Conifers II</taxon>
        <taxon>Cupressales</taxon>
        <taxon>Taxaceae</taxon>
        <taxon>Taxus</taxon>
    </lineage>
</organism>
<name>A0AA38C098_TAXCH</name>
<dbReference type="AlphaFoldDB" id="A0AA38C098"/>
<comment type="caution">
    <text evidence="2">The sequence shown here is derived from an EMBL/GenBank/DDBJ whole genome shotgun (WGS) entry which is preliminary data.</text>
</comment>
<accession>A0AA38C098</accession>
<evidence type="ECO:0000256" key="1">
    <source>
        <dbReference type="SAM" id="MobiDB-lite"/>
    </source>
</evidence>
<protein>
    <submittedName>
        <fullName evidence="2">Uncharacterized protein</fullName>
    </submittedName>
</protein>
<feature type="compositionally biased region" description="Basic and acidic residues" evidence="1">
    <location>
        <begin position="11"/>
        <end position="23"/>
    </location>
</feature>
<dbReference type="EMBL" id="JAHRHJ020003813">
    <property type="protein sequence ID" value="KAH9288599.1"/>
    <property type="molecule type" value="Genomic_DNA"/>
</dbReference>
<reference evidence="2 3" key="1">
    <citation type="journal article" date="2021" name="Nat. Plants">
        <title>The Taxus genome provides insights into paclitaxel biosynthesis.</title>
        <authorList>
            <person name="Xiong X."/>
            <person name="Gou J."/>
            <person name="Liao Q."/>
            <person name="Li Y."/>
            <person name="Zhou Q."/>
            <person name="Bi G."/>
            <person name="Li C."/>
            <person name="Du R."/>
            <person name="Wang X."/>
            <person name="Sun T."/>
            <person name="Guo L."/>
            <person name="Liang H."/>
            <person name="Lu P."/>
            <person name="Wu Y."/>
            <person name="Zhang Z."/>
            <person name="Ro D.K."/>
            <person name="Shang Y."/>
            <person name="Huang S."/>
            <person name="Yan J."/>
        </authorList>
    </citation>
    <scope>NUCLEOTIDE SEQUENCE [LARGE SCALE GENOMIC DNA]</scope>
    <source>
        <strain evidence="2">Ta-2019</strain>
    </source>
</reference>
<feature type="region of interest" description="Disordered" evidence="1">
    <location>
        <begin position="1"/>
        <end position="51"/>
    </location>
</feature>
<keyword evidence="3" id="KW-1185">Reference proteome</keyword>
<dbReference type="Proteomes" id="UP000824469">
    <property type="component" value="Unassembled WGS sequence"/>
</dbReference>
<feature type="non-terminal residue" evidence="2">
    <location>
        <position position="1"/>
    </location>
</feature>
<sequence>GDEDNEEHDEDQDHPVYDVHDSDKEGDEEGNMGEEGAHKNGGSDEVNMKSQRILTLTKEQVEDVMEREVANIIKDLVDQEVEGGADDLLKETKGSESVGKQHASMSGDPSLTVIVPKVACMGEKGM</sequence>
<evidence type="ECO:0000313" key="3">
    <source>
        <dbReference type="Proteomes" id="UP000824469"/>
    </source>
</evidence>